<keyword evidence="2" id="KW-0963">Cytoplasm</keyword>
<dbReference type="PANTHER" id="PTHR46853:SF1">
    <property type="entry name" value="METHYLOSOME PROTEIN 50"/>
    <property type="match status" value="1"/>
</dbReference>
<proteinExistence type="predicted"/>
<comment type="subcellular location">
    <subcellularLocation>
        <location evidence="1">Cytoplasm</location>
    </subcellularLocation>
</comment>
<dbReference type="PROSITE" id="PS50294">
    <property type="entry name" value="WD_REPEATS_REGION"/>
    <property type="match status" value="1"/>
</dbReference>
<keyword evidence="5" id="KW-1185">Reference proteome</keyword>
<dbReference type="PROSITE" id="PS50082">
    <property type="entry name" value="WD_REPEATS_2"/>
    <property type="match status" value="1"/>
</dbReference>
<dbReference type="SUPFAM" id="SSF50978">
    <property type="entry name" value="WD40 repeat-like"/>
    <property type="match status" value="1"/>
</dbReference>
<gene>
    <name evidence="4" type="ORF">RDWZM_002361</name>
</gene>
<evidence type="ECO:0000313" key="4">
    <source>
        <dbReference type="EMBL" id="KAJ6223816.1"/>
    </source>
</evidence>
<keyword evidence="3" id="KW-0853">WD repeat</keyword>
<dbReference type="GO" id="GO:0007309">
    <property type="term" value="P:oocyte axis specification"/>
    <property type="evidence" value="ECO:0007669"/>
    <property type="project" value="TreeGrafter"/>
</dbReference>
<dbReference type="Gene3D" id="2.130.10.10">
    <property type="entry name" value="YVTN repeat-like/Quinoprotein amine dehydrogenase"/>
    <property type="match status" value="1"/>
</dbReference>
<dbReference type="AlphaFoldDB" id="A0A9Q0MDC4"/>
<comment type="caution">
    <text evidence="4">The sequence shown here is derived from an EMBL/GenBank/DDBJ whole genome shotgun (WGS) entry which is preliminary data.</text>
</comment>
<dbReference type="InterPro" id="IPR036322">
    <property type="entry name" value="WD40_repeat_dom_sf"/>
</dbReference>
<dbReference type="SMART" id="SM00320">
    <property type="entry name" value="WD40"/>
    <property type="match status" value="2"/>
</dbReference>
<dbReference type="EMBL" id="JAPWDV010000001">
    <property type="protein sequence ID" value="KAJ6223816.1"/>
    <property type="molecule type" value="Genomic_DNA"/>
</dbReference>
<accession>A0A9Q0MDC4</accession>
<organism evidence="4 5">
    <name type="scientific">Blomia tropicalis</name>
    <name type="common">Mite</name>
    <dbReference type="NCBI Taxonomy" id="40697"/>
    <lineage>
        <taxon>Eukaryota</taxon>
        <taxon>Metazoa</taxon>
        <taxon>Ecdysozoa</taxon>
        <taxon>Arthropoda</taxon>
        <taxon>Chelicerata</taxon>
        <taxon>Arachnida</taxon>
        <taxon>Acari</taxon>
        <taxon>Acariformes</taxon>
        <taxon>Sarcoptiformes</taxon>
        <taxon>Astigmata</taxon>
        <taxon>Glycyphagoidea</taxon>
        <taxon>Echimyopodidae</taxon>
        <taxon>Blomia</taxon>
    </lineage>
</organism>
<dbReference type="GO" id="GO:0034709">
    <property type="term" value="C:methylosome"/>
    <property type="evidence" value="ECO:0007669"/>
    <property type="project" value="TreeGrafter"/>
</dbReference>
<evidence type="ECO:0000256" key="3">
    <source>
        <dbReference type="PROSITE-ProRule" id="PRU00221"/>
    </source>
</evidence>
<reference evidence="4" key="1">
    <citation type="submission" date="2022-12" db="EMBL/GenBank/DDBJ databases">
        <title>Genome assemblies of Blomia tropicalis.</title>
        <authorList>
            <person name="Cui Y."/>
        </authorList>
    </citation>
    <scope>NUCLEOTIDE SEQUENCE</scope>
    <source>
        <tissue evidence="4">Adult mites</tissue>
    </source>
</reference>
<feature type="repeat" description="WD" evidence="3">
    <location>
        <begin position="193"/>
        <end position="237"/>
    </location>
</feature>
<dbReference type="OMA" id="FHHIENI"/>
<evidence type="ECO:0000256" key="1">
    <source>
        <dbReference type="ARBA" id="ARBA00004496"/>
    </source>
</evidence>
<sequence length="376" mass="42483">MSSNNQQANNLNKLNNLTLTDFDAYETTMPQNMIGDGSLLPVAAIYQNLDLYIDSINTRYIGNILEDIGQLDDGSFIVISSIIDSKYNCGFVTRFHHIENIPNAPSLYLNPRMGPCNVMEIPRRKHIVCGFDSGDLILARGHDLLVEKSCQFFHNIVTSMSMIDDHSLILAGDYDGRIVLVDVESFDPLKMFNYTHDGSVNDLQWSPSGSDNQQFLSCGSDNHILLWDLRAKGNIKPAAAQLICTSQPTALFWGKENEIMFGTEIGNVVRFDLRNRQVLKTERLFPDHRIHRIKSLDTFKSGDKKKPTSVGIVADDCNQLMIYDLNLNICKKQEQYPEQIAIRSMIQFADGHEKTNELRLATIGSKQSVFVHNHHC</sequence>
<dbReference type="InterPro" id="IPR015943">
    <property type="entry name" value="WD40/YVTN_repeat-like_dom_sf"/>
</dbReference>
<dbReference type="Proteomes" id="UP001142055">
    <property type="component" value="Chromosome 1"/>
</dbReference>
<protein>
    <submittedName>
        <fullName evidence="4">Uncharacterized protein</fullName>
    </submittedName>
</protein>
<dbReference type="InterPro" id="IPR052139">
    <property type="entry name" value="Methylosome_Comp_WDR77"/>
</dbReference>
<name>A0A9Q0MDC4_BLOTA</name>
<evidence type="ECO:0000256" key="2">
    <source>
        <dbReference type="ARBA" id="ARBA00022490"/>
    </source>
</evidence>
<evidence type="ECO:0000313" key="5">
    <source>
        <dbReference type="Proteomes" id="UP001142055"/>
    </source>
</evidence>
<dbReference type="PANTHER" id="PTHR46853">
    <property type="entry name" value="METHYLOSOME PROTEIN 50"/>
    <property type="match status" value="1"/>
</dbReference>
<dbReference type="Pfam" id="PF00400">
    <property type="entry name" value="WD40"/>
    <property type="match status" value="2"/>
</dbReference>
<dbReference type="InterPro" id="IPR001680">
    <property type="entry name" value="WD40_rpt"/>
</dbReference>